<keyword evidence="3" id="KW-0804">Transcription</keyword>
<proteinExistence type="predicted"/>
<keyword evidence="2" id="KW-0238">DNA-binding</keyword>
<dbReference type="PRINTS" id="PR00033">
    <property type="entry name" value="HTHASNC"/>
</dbReference>
<dbReference type="Pfam" id="PF13412">
    <property type="entry name" value="HTH_24"/>
    <property type="match status" value="1"/>
</dbReference>
<dbReference type="SUPFAM" id="SSF54909">
    <property type="entry name" value="Dimeric alpha+beta barrel"/>
    <property type="match status" value="1"/>
</dbReference>
<evidence type="ECO:0000313" key="6">
    <source>
        <dbReference type="Proteomes" id="UP001279642"/>
    </source>
</evidence>
<dbReference type="Gene3D" id="3.30.70.920">
    <property type="match status" value="1"/>
</dbReference>
<dbReference type="InterPro" id="IPR011008">
    <property type="entry name" value="Dimeric_a/b-barrel"/>
</dbReference>
<reference evidence="5 6" key="1">
    <citation type="journal article" date="2016" name="Antonie Van Leeuwenhoek">
        <title>Dongia soli sp. nov., isolated from soil from Dokdo, Korea.</title>
        <authorList>
            <person name="Kim D.U."/>
            <person name="Lee H."/>
            <person name="Kim H."/>
            <person name="Kim S.G."/>
            <person name="Ka J.O."/>
        </authorList>
    </citation>
    <scope>NUCLEOTIDE SEQUENCE [LARGE SCALE GENOMIC DNA]</scope>
    <source>
        <strain evidence="5 6">D78</strain>
    </source>
</reference>
<protein>
    <submittedName>
        <fullName evidence="5">Lrp/AsnC family transcriptional regulator</fullName>
    </submittedName>
</protein>
<evidence type="ECO:0000259" key="4">
    <source>
        <dbReference type="PROSITE" id="PS50956"/>
    </source>
</evidence>
<evidence type="ECO:0000256" key="2">
    <source>
        <dbReference type="ARBA" id="ARBA00023125"/>
    </source>
</evidence>
<evidence type="ECO:0000313" key="5">
    <source>
        <dbReference type="EMBL" id="MDY0882750.1"/>
    </source>
</evidence>
<sequence length="159" mass="18461">MKLDEIDVKILNELQKDARIRTVDLAERVGLSATPCQRRLKILEEEGFIQRFTALIDPEKVGYSINVFIFVQLERKTETQFEIFEAEIHKCPEVMECHLVTGVHDYLLRIVSHDMAGYEHFVTGKLTRIEGVKDIQSFFSVRRITYETALPIALPRHES</sequence>
<dbReference type="PROSITE" id="PS50956">
    <property type="entry name" value="HTH_ASNC_2"/>
    <property type="match status" value="1"/>
</dbReference>
<dbReference type="InterPro" id="IPR019888">
    <property type="entry name" value="Tscrpt_reg_AsnC-like"/>
</dbReference>
<name>A0ABU5E9U1_9PROT</name>
<dbReference type="Gene3D" id="1.10.10.10">
    <property type="entry name" value="Winged helix-like DNA-binding domain superfamily/Winged helix DNA-binding domain"/>
    <property type="match status" value="1"/>
</dbReference>
<dbReference type="InterPro" id="IPR036388">
    <property type="entry name" value="WH-like_DNA-bd_sf"/>
</dbReference>
<feature type="domain" description="HTH asnC-type" evidence="4">
    <location>
        <begin position="3"/>
        <end position="64"/>
    </location>
</feature>
<dbReference type="InterPro" id="IPR036390">
    <property type="entry name" value="WH_DNA-bd_sf"/>
</dbReference>
<evidence type="ECO:0000256" key="3">
    <source>
        <dbReference type="ARBA" id="ARBA00023163"/>
    </source>
</evidence>
<organism evidence="5 6">
    <name type="scientific">Dongia soli</name>
    <dbReference type="NCBI Taxonomy" id="600628"/>
    <lineage>
        <taxon>Bacteria</taxon>
        <taxon>Pseudomonadati</taxon>
        <taxon>Pseudomonadota</taxon>
        <taxon>Alphaproteobacteria</taxon>
        <taxon>Rhodospirillales</taxon>
        <taxon>Dongiaceae</taxon>
        <taxon>Dongia</taxon>
    </lineage>
</organism>
<evidence type="ECO:0000256" key="1">
    <source>
        <dbReference type="ARBA" id="ARBA00023015"/>
    </source>
</evidence>
<dbReference type="InterPro" id="IPR000485">
    <property type="entry name" value="AsnC-type_HTH_dom"/>
</dbReference>
<gene>
    <name evidence="5" type="ORF">SMD27_07840</name>
</gene>
<dbReference type="RefSeq" id="WP_320507813.1">
    <property type="nucleotide sequence ID" value="NZ_JAXCLW010000002.1"/>
</dbReference>
<accession>A0ABU5E9U1</accession>
<keyword evidence="6" id="KW-1185">Reference proteome</keyword>
<dbReference type="Pfam" id="PF01037">
    <property type="entry name" value="AsnC_trans_reg"/>
    <property type="match status" value="1"/>
</dbReference>
<dbReference type="PANTHER" id="PTHR30154">
    <property type="entry name" value="LEUCINE-RESPONSIVE REGULATORY PROTEIN"/>
    <property type="match status" value="1"/>
</dbReference>
<comment type="caution">
    <text evidence="5">The sequence shown here is derived from an EMBL/GenBank/DDBJ whole genome shotgun (WGS) entry which is preliminary data.</text>
</comment>
<dbReference type="CDD" id="cd00090">
    <property type="entry name" value="HTH_ARSR"/>
    <property type="match status" value="1"/>
</dbReference>
<dbReference type="SUPFAM" id="SSF46785">
    <property type="entry name" value="Winged helix' DNA-binding domain"/>
    <property type="match status" value="1"/>
</dbReference>
<dbReference type="InterPro" id="IPR011991">
    <property type="entry name" value="ArsR-like_HTH"/>
</dbReference>
<dbReference type="Proteomes" id="UP001279642">
    <property type="component" value="Unassembled WGS sequence"/>
</dbReference>
<dbReference type="EMBL" id="JAXCLW010000002">
    <property type="protein sequence ID" value="MDY0882750.1"/>
    <property type="molecule type" value="Genomic_DNA"/>
</dbReference>
<dbReference type="PANTHER" id="PTHR30154:SF34">
    <property type="entry name" value="TRANSCRIPTIONAL REGULATOR AZLB"/>
    <property type="match status" value="1"/>
</dbReference>
<keyword evidence="1" id="KW-0805">Transcription regulation</keyword>
<dbReference type="InterPro" id="IPR019887">
    <property type="entry name" value="Tscrpt_reg_AsnC/Lrp_C"/>
</dbReference>
<dbReference type="SMART" id="SM00344">
    <property type="entry name" value="HTH_ASNC"/>
    <property type="match status" value="1"/>
</dbReference>